<dbReference type="AlphaFoldDB" id="A0AAD8AQH9"/>
<feature type="region of interest" description="Disordered" evidence="1">
    <location>
        <begin position="45"/>
        <end position="70"/>
    </location>
</feature>
<sequence length="70" mass="8020">MDATTTPAVNSHILNVTPPRLHQLKAFKPNDHNKLIPTQQHQLFQDNHNHPYPFTDHVNVHPDKAALQTQ</sequence>
<evidence type="ECO:0000313" key="2">
    <source>
        <dbReference type="EMBL" id="KAK0040531.1"/>
    </source>
</evidence>
<dbReference type="Proteomes" id="UP001233172">
    <property type="component" value="Unassembled WGS sequence"/>
</dbReference>
<accession>A0AAD8AQH9</accession>
<comment type="caution">
    <text evidence="2">The sequence shown here is derived from an EMBL/GenBank/DDBJ whole genome shotgun (WGS) entry which is preliminary data.</text>
</comment>
<evidence type="ECO:0000313" key="3">
    <source>
        <dbReference type="Proteomes" id="UP001233172"/>
    </source>
</evidence>
<gene>
    <name evidence="2" type="ORF">Bpfe_030053</name>
</gene>
<name>A0AAD8AQH9_BIOPF</name>
<dbReference type="EMBL" id="JASAOG010000320">
    <property type="protein sequence ID" value="KAK0040531.1"/>
    <property type="molecule type" value="Genomic_DNA"/>
</dbReference>
<reference evidence="2" key="2">
    <citation type="submission" date="2023-04" db="EMBL/GenBank/DDBJ databases">
        <authorList>
            <person name="Bu L."/>
            <person name="Lu L."/>
            <person name="Laidemitt M.R."/>
            <person name="Zhang S.M."/>
            <person name="Mutuku M."/>
            <person name="Mkoji G."/>
            <person name="Steinauer M."/>
            <person name="Loker E.S."/>
        </authorList>
    </citation>
    <scope>NUCLEOTIDE SEQUENCE</scope>
    <source>
        <strain evidence="2">KasaAsao</strain>
        <tissue evidence="2">Whole Snail</tissue>
    </source>
</reference>
<evidence type="ECO:0000256" key="1">
    <source>
        <dbReference type="SAM" id="MobiDB-lite"/>
    </source>
</evidence>
<organism evidence="2 3">
    <name type="scientific">Biomphalaria pfeifferi</name>
    <name type="common">Bloodfluke planorb</name>
    <name type="synonym">Freshwater snail</name>
    <dbReference type="NCBI Taxonomy" id="112525"/>
    <lineage>
        <taxon>Eukaryota</taxon>
        <taxon>Metazoa</taxon>
        <taxon>Spiralia</taxon>
        <taxon>Lophotrochozoa</taxon>
        <taxon>Mollusca</taxon>
        <taxon>Gastropoda</taxon>
        <taxon>Heterobranchia</taxon>
        <taxon>Euthyneura</taxon>
        <taxon>Panpulmonata</taxon>
        <taxon>Hygrophila</taxon>
        <taxon>Lymnaeoidea</taxon>
        <taxon>Planorbidae</taxon>
        <taxon>Biomphalaria</taxon>
    </lineage>
</organism>
<keyword evidence="3" id="KW-1185">Reference proteome</keyword>
<proteinExistence type="predicted"/>
<reference evidence="2" key="1">
    <citation type="journal article" date="2023" name="PLoS Negl. Trop. Dis.">
        <title>A genome sequence for Biomphalaria pfeifferi, the major vector snail for the human-infecting parasite Schistosoma mansoni.</title>
        <authorList>
            <person name="Bu L."/>
            <person name="Lu L."/>
            <person name="Laidemitt M.R."/>
            <person name="Zhang S.M."/>
            <person name="Mutuku M."/>
            <person name="Mkoji G."/>
            <person name="Steinauer M."/>
            <person name="Loker E.S."/>
        </authorList>
    </citation>
    <scope>NUCLEOTIDE SEQUENCE</scope>
    <source>
        <strain evidence="2">KasaAsao</strain>
    </source>
</reference>
<protein>
    <submittedName>
        <fullName evidence="2">Uncharacterized protein</fullName>
    </submittedName>
</protein>